<evidence type="ECO:0000256" key="2">
    <source>
        <dbReference type="SAM" id="SignalP"/>
    </source>
</evidence>
<keyword evidence="4" id="KW-1185">Reference proteome</keyword>
<feature type="signal peptide" evidence="2">
    <location>
        <begin position="1"/>
        <end position="23"/>
    </location>
</feature>
<organism evidence="3 4">
    <name type="scientific">Symbiodinium microadriaticum</name>
    <name type="common">Dinoflagellate</name>
    <name type="synonym">Zooxanthella microadriatica</name>
    <dbReference type="NCBI Taxonomy" id="2951"/>
    <lineage>
        <taxon>Eukaryota</taxon>
        <taxon>Sar</taxon>
        <taxon>Alveolata</taxon>
        <taxon>Dinophyceae</taxon>
        <taxon>Suessiales</taxon>
        <taxon>Symbiodiniaceae</taxon>
        <taxon>Symbiodinium</taxon>
    </lineage>
</organism>
<evidence type="ECO:0000313" key="4">
    <source>
        <dbReference type="Proteomes" id="UP000186817"/>
    </source>
</evidence>
<feature type="compositionally biased region" description="Basic residues" evidence="1">
    <location>
        <begin position="847"/>
        <end position="860"/>
    </location>
</feature>
<evidence type="ECO:0000256" key="1">
    <source>
        <dbReference type="SAM" id="MobiDB-lite"/>
    </source>
</evidence>
<dbReference type="OrthoDB" id="411173at2759"/>
<protein>
    <submittedName>
        <fullName evidence="3">Uncharacterized protein</fullName>
    </submittedName>
</protein>
<dbReference type="Proteomes" id="UP000186817">
    <property type="component" value="Unassembled WGS sequence"/>
</dbReference>
<proteinExistence type="predicted"/>
<comment type="caution">
    <text evidence="3">The sequence shown here is derived from an EMBL/GenBank/DDBJ whole genome shotgun (WGS) entry which is preliminary data.</text>
</comment>
<name>A0A1Q9E3N0_SYMMI</name>
<feature type="compositionally biased region" description="Acidic residues" evidence="1">
    <location>
        <begin position="452"/>
        <end position="477"/>
    </location>
</feature>
<feature type="region of interest" description="Disordered" evidence="1">
    <location>
        <begin position="815"/>
        <end position="875"/>
    </location>
</feature>
<feature type="region of interest" description="Disordered" evidence="1">
    <location>
        <begin position="444"/>
        <end position="480"/>
    </location>
</feature>
<gene>
    <name evidence="3" type="ORF">AK812_SmicGene15191</name>
</gene>
<reference evidence="3 4" key="1">
    <citation type="submission" date="2016-02" db="EMBL/GenBank/DDBJ databases">
        <title>Genome analysis of coral dinoflagellate symbionts highlights evolutionary adaptations to a symbiotic lifestyle.</title>
        <authorList>
            <person name="Aranda M."/>
            <person name="Li Y."/>
            <person name="Liew Y.J."/>
            <person name="Baumgarten S."/>
            <person name="Simakov O."/>
            <person name="Wilson M."/>
            <person name="Piel J."/>
            <person name="Ashoor H."/>
            <person name="Bougouffa S."/>
            <person name="Bajic V.B."/>
            <person name="Ryu T."/>
            <person name="Ravasi T."/>
            <person name="Bayer T."/>
            <person name="Micklem G."/>
            <person name="Kim H."/>
            <person name="Bhak J."/>
            <person name="Lajeunesse T.C."/>
            <person name="Voolstra C.R."/>
        </authorList>
    </citation>
    <scope>NUCLEOTIDE SEQUENCE [LARGE SCALE GENOMIC DNA]</scope>
    <source>
        <strain evidence="3 4">CCMP2467</strain>
    </source>
</reference>
<feature type="chain" id="PRO_5043646634" evidence="2">
    <location>
        <begin position="24"/>
        <end position="2815"/>
    </location>
</feature>
<keyword evidence="2" id="KW-0732">Signal</keyword>
<evidence type="ECO:0000313" key="3">
    <source>
        <dbReference type="EMBL" id="OLQ02011.1"/>
    </source>
</evidence>
<dbReference type="EMBL" id="LSRX01000275">
    <property type="protein sequence ID" value="OLQ02011.1"/>
    <property type="molecule type" value="Genomic_DNA"/>
</dbReference>
<accession>A0A1Q9E3N0</accession>
<sequence length="2815" mass="306600">MPLAKKLLVWVCGFATLPHVVWATPTEHLRAVAALSCILHRIPEPFERAGLVEVDTGTTGQGDVEVAGNVESETGVIRLPLEDSDLHGQEDSRWIGVAVLAPDFQTVCFGVACSQHATLIGLTAKATRVYRKAHPYFDRFVAVRPQRSSGSAMYLAFPSLVDQVGRVAVVADLSRINGQYFALNIPVDWKAVDFVVKVAGHLVGVDDPIKLLIGHEQRRVSMHSQLRVEHGDVIAVVPTEFDPGPSTHIGRLFVEGEEWELLPSFSTSMPAPGWAVWLHGELFALDSSCVSEAAVLGRLSALSRIGVRDLLVSSFLSLFDLLVAGQPCFGLLVPLANSAESEDTFNRPGTILVIDARRVGAGLRVLFCARPESTVAQLAEAVGLPADVGALLCWEEVARSRDGPWHCCLIRLQDCRRLPTSEVHHAGSVAEEYRTYGHSYTCPLRHTTAGSGDEDDPERSDEGSEDDSSSEAAEESSEMEHDVSFIVLSPNRVAQQIRVLLSFPCTISEVIQKVEQVIDEEFSRLFPLLIAAQQQASSAWGLLIAMPAWAAEEAVGIIDSRDVDGRLFVAALPPSLNKSRAIAAAKLQTEGEVEVYPFGRHTPLTEEEEMPLIAFGSLVFVMAGEPVPYVGKLDDMLQSPSEWSADLEVEINTPWHRAGEVCAVLDTGCHPFTIMPGRAQYYTLDISTVFNIPLCWTTVQVTRPPVHDFALAGRTCKGVALVSDQIANLPIPPRRLGPYKFLIAIDCRPILCAFDHGLVIDPVCLHADLAEHYETFAPADHQVQIEGAEIRDGNLIVTPGLVLTVQFVPCTPASWNPDDSVDPTQGSAQVARDNDVEGPGDGDTFGRTHRRSVSRSRSPRRNPPTDPAAGSENGEEKLVAVSPAAVAQSACWCCVSTLMQVLVCIANAQVEVALRSCYRLVGMHALQADWAVINEKAVMCRSRFIDVAIDVGSDEGTTGEASPDDQFVAVQIPVDRAAVEVVLVSAEQRDDLVSCRILSEPSGQSYDQQDRIDQLRFIMSEVGAPWPYIPAWADPHWPRAWLEGDGSESEDSHQSVRWVRVVVLRPLYTPEEYRIEITFPATPEEVGRAVQAARPAQNIELFPHLIAAAPQPLAGVCTFVANPTWHGMALTVCLDVREAGARVFARQFPEYIDREQILALADMPPGVAVHVFVGFDDQPLEDGVHAHLFPAATIRILPQHQVVPPQAALAQLLLDRHVWQYEDEIDWEPKDGVYCLVLRYGYRLFFADVGRPLQYRDRLAASLGIRTSDLAMFPAMPRVADAEIDGHVCRNVLVAVPRSFLEEGAFCFVVDCRPLQQGWICFQALGNRIRAGVVLDVLNQDAPLGWQVALDGTRHGHEVLQVQPGQVLQASYCLLDDVADGGVAALEREDVFDRQEWLWGGQPLPDGGADDEGDALMPDDTGPVGSIGTAFELRVLVLAPDFVDEWHQISLSAPATVWQLIDCIRAQRLGVPAAGLSALVECFPQPDTSFGVLIACPSWPQAEVTVVVDGSQVDGRLFALTVARRLNIASLLVAAGYDPGIGLLAYFRDEPWPLHNQEVRDLMSGDLFIVVSEQHRAFVSASLADMLYSAVGWDTDVGAEVVPGTGVFLLTDSGEFQIQIDSCEHEELVSQIAQAVGVDATDLAVLPSCPAIGSHADRGRPSREVIAVMCEASAARNRRIGAVCVLDLRNICLGLQSHVVPDGLLDVVSLQRRFRFCPEGYAVEVSGGTEGIALPTGWREVRDGDVLIVTFRRQTALDGTVCVGSAMEHQAGYANTSVHELRMPITFSMLHRVPLGVAKPERFRHWVQQGERGRSPAPDEAVILTSDGSFSARHSTAGWGIAVSLCGSDGMLPGAFIGCAYGPLLHSVLQHEDGETAPDAYFAEVLGLLWAGVIALRLPTTGSIIFRADNQAALQGVAGQVDMKQHELFLHRLMFWGGVPMVQQRLVGYTSLSGTRRIGRMLLPFGVHGGPNPGDWQSDPEDETGALLHALLAELDVWIPSTFEGVMQGAGGTLLQRCSGELQRSDYVGLPVAWQRFHTIAWVETAVTAGHSAPDHFAVVAQCTKALLDPENEDAIRGVIRSVPQLAWSTNVNEHAAVISEHLHQKSLHCDMLFETGLPLSLLQDSAFLQEGQAATLAVVGFGDESLCESLVEVQDEWRRHFAELEGGVPIDLHDLAQQCVLRQQHTPALEQVDWREIPDFEGVVRAFRQVKPLKAAGPDGLPPAICRRFACDLTTMIWPVILKTIFYRAEPIGYKGGTLFHIPKGNTNKPFCTSDRGILAQPVLGKILHKAMRGLATRGFEKRATDLQLGGRKGMSFAMGCYCTRLFLEFAKAHSLSAGILFCDLASAYYAVVRELLLGKDLTDAPLSEVTRSLGLSDEDLQLLRAYVDHEVIVNADGDESLLQAIGREVHTHTWFWINQDSRLVMTRRGTRPGSSWADVLFGILFAKVLRRRGNFGELGICPNIPWSGKRELVAFDARRKDGETVQVQDVIYADDLATCVLTPSASQLPGAVRHVAGVQYLDTLIAHGLRANVGAKKSAALLVPTGVGAKQVRRQIFTADKGKLTVLKENAGAVQLDAVASYRHLGTILTHNGCSEFGSDCEIFETVKGFVEPFPMLRATLAYWHASLSPSPVKEWASDVLLCMQVELWCDSASRVPRAVSQRSADFCPLIRPLYVGPDVAEAPALVVSAAAFAASDKPVYNSSLGPQLDFWEDVPTSIPIGGLKLSIPAPPVPVLDLWSFASCSLRRVREHGLWLSQTLAWVSLTVKTASAGHQCSISAAFAKGSMGVLADWLLEASQTSQSRSSLSLRFTS</sequence>